<keyword evidence="2" id="KW-1185">Reference proteome</keyword>
<protein>
    <submittedName>
        <fullName evidence="1">Uncharacterized protein</fullName>
    </submittedName>
</protein>
<gene>
    <name evidence="1" type="ORF">CPT_Mushroom90</name>
</gene>
<evidence type="ECO:0000313" key="2">
    <source>
        <dbReference type="Proteomes" id="UP000031806"/>
    </source>
</evidence>
<dbReference type="Proteomes" id="UP000031806">
    <property type="component" value="Segment"/>
</dbReference>
<proteinExistence type="predicted"/>
<reference evidence="1 2" key="1">
    <citation type="journal article" date="2015" name="Genome Announc.">
        <title>Complete Genome Sequence of Salmonella enterica Serovar Typhimurium Myophage Mushroom.</title>
        <authorList>
            <person name="Tolen T.N."/>
            <person name="Xie Y."/>
            <person name="Hernandez A.C."/>
            <person name="Kuty Everett G.F."/>
        </authorList>
    </citation>
    <scope>NUCLEOTIDE SEQUENCE [LARGE SCALE GENOMIC DNA]</scope>
</reference>
<evidence type="ECO:0000313" key="1">
    <source>
        <dbReference type="EMBL" id="AJF40620.1"/>
    </source>
</evidence>
<name>A0A0B5HDR4_9CAUD</name>
<dbReference type="EMBL" id="KP143762">
    <property type="protein sequence ID" value="AJF40620.1"/>
    <property type="molecule type" value="Genomic_DNA"/>
</dbReference>
<accession>A0A0B5HDR4</accession>
<organism evidence="1 2">
    <name type="scientific">Salmonella phage Mushroom</name>
    <dbReference type="NCBI Taxonomy" id="1572716"/>
    <lineage>
        <taxon>Viruses</taxon>
        <taxon>Duplodnaviria</taxon>
        <taxon>Heunggongvirae</taxon>
        <taxon>Uroviricota</taxon>
        <taxon>Caudoviricetes</taxon>
        <taxon>Andersonviridae</taxon>
        <taxon>Ounavirinae</taxon>
        <taxon>Felixounavirus</taxon>
        <taxon>Felixounavirus mushroom</taxon>
    </lineage>
</organism>
<sequence length="81" mass="9191">MCSSQLEIADIIDLYQAAKSHGYITSIGKNSHYDALTGMYFRAMAQSSEQHLVVSSSEFTSFLYCSKIINRRRTENVNSKF</sequence>